<accession>A0A1F4U6B5</accession>
<gene>
    <name evidence="1" type="ORF">A2438_04105</name>
</gene>
<dbReference type="AlphaFoldDB" id="A0A1F4U6B5"/>
<proteinExistence type="predicted"/>
<sequence>MSKILLLTEGNLSNNFAGPGMRYFEFARALAKKHQVTLAGLSFDPDFSSPDVNVLKISAFNVINLGIKISVPNSFFRKELTKYDLIITPGGALRSFGSLTKIKTPIAIDLYNPWFFEMMSSGRSPNKKKITQNIKKVVEIIKEGNYFICASSKQRDLYIGLMLAAEKIDPEKLKIDPLLEDLIAVVPTGIPSTPPKANKKSLRSECPEIKESDKVVIWWGGMWDWLDPITLIKAIDIISRKRKDVKLVFFGADPLTAKDFSSKTVADSVELSKKLNLYQKQIYFISRWIPYAERANWLLDADIGIISHHKSLETEFSWRTRAMDYLWAGLPIITTEGDSIAALVEKHSLGRVVPYQNAKSMAEAILAILENPRDHERIKENIQRFSPSLYWENIVVPIHNFCKKLIRK</sequence>
<comment type="caution">
    <text evidence="1">The sequence shown here is derived from an EMBL/GenBank/DDBJ whole genome shotgun (WGS) entry which is preliminary data.</text>
</comment>
<dbReference type="Gene3D" id="3.40.50.2000">
    <property type="entry name" value="Glycogen Phosphorylase B"/>
    <property type="match status" value="1"/>
</dbReference>
<protein>
    <submittedName>
        <fullName evidence="1">Uncharacterized protein</fullName>
    </submittedName>
</protein>
<dbReference type="PANTHER" id="PTHR12526">
    <property type="entry name" value="GLYCOSYLTRANSFERASE"/>
    <property type="match status" value="1"/>
</dbReference>
<dbReference type="PANTHER" id="PTHR12526:SF635">
    <property type="entry name" value="GLYCOSYL TRANSFERASE GROUP 1"/>
    <property type="match status" value="1"/>
</dbReference>
<dbReference type="CDD" id="cd03801">
    <property type="entry name" value="GT4_PimA-like"/>
    <property type="match status" value="1"/>
</dbReference>
<dbReference type="Pfam" id="PF13692">
    <property type="entry name" value="Glyco_trans_1_4"/>
    <property type="match status" value="1"/>
</dbReference>
<name>A0A1F4U6B5_UNCSA</name>
<dbReference type="Proteomes" id="UP000179242">
    <property type="component" value="Unassembled WGS sequence"/>
</dbReference>
<evidence type="ECO:0000313" key="1">
    <source>
        <dbReference type="EMBL" id="OGC40427.1"/>
    </source>
</evidence>
<evidence type="ECO:0000313" key="2">
    <source>
        <dbReference type="Proteomes" id="UP000179242"/>
    </source>
</evidence>
<dbReference type="SUPFAM" id="SSF53756">
    <property type="entry name" value="UDP-Glycosyltransferase/glycogen phosphorylase"/>
    <property type="match status" value="1"/>
</dbReference>
<reference evidence="1 2" key="1">
    <citation type="journal article" date="2016" name="Nat. Commun.">
        <title>Thousands of microbial genomes shed light on interconnected biogeochemical processes in an aquifer system.</title>
        <authorList>
            <person name="Anantharaman K."/>
            <person name="Brown C.T."/>
            <person name="Hug L.A."/>
            <person name="Sharon I."/>
            <person name="Castelle C.J."/>
            <person name="Probst A.J."/>
            <person name="Thomas B.C."/>
            <person name="Singh A."/>
            <person name="Wilkins M.J."/>
            <person name="Karaoz U."/>
            <person name="Brodie E.L."/>
            <person name="Williams K.H."/>
            <person name="Hubbard S.S."/>
            <person name="Banfield J.F."/>
        </authorList>
    </citation>
    <scope>NUCLEOTIDE SEQUENCE [LARGE SCALE GENOMIC DNA]</scope>
</reference>
<dbReference type="EMBL" id="MEUJ01000004">
    <property type="protein sequence ID" value="OGC40427.1"/>
    <property type="molecule type" value="Genomic_DNA"/>
</dbReference>
<organism evidence="1 2">
    <name type="scientific">candidate division WOR-1 bacterium RIFOXYC2_FULL_46_14</name>
    <dbReference type="NCBI Taxonomy" id="1802587"/>
    <lineage>
        <taxon>Bacteria</taxon>
        <taxon>Bacillati</taxon>
        <taxon>Saganbacteria</taxon>
    </lineage>
</organism>
<dbReference type="GO" id="GO:0016757">
    <property type="term" value="F:glycosyltransferase activity"/>
    <property type="evidence" value="ECO:0007669"/>
    <property type="project" value="TreeGrafter"/>
</dbReference>